<protein>
    <submittedName>
        <fullName evidence="1">DUF541 domain-containing protein</fullName>
    </submittedName>
</protein>
<dbReference type="Gene3D" id="3.30.70.2970">
    <property type="entry name" value="Protein of unknown function (DUF541), domain 2"/>
    <property type="match status" value="1"/>
</dbReference>
<dbReference type="PANTHER" id="PTHR34387:SF2">
    <property type="entry name" value="SLR1258 PROTEIN"/>
    <property type="match status" value="1"/>
</dbReference>
<comment type="caution">
    <text evidence="1">The sequence shown here is derived from an EMBL/GenBank/DDBJ whole genome shotgun (WGS) entry which is preliminary data.</text>
</comment>
<gene>
    <name evidence="1" type="ORF">CWE24_10205</name>
</gene>
<reference evidence="2" key="1">
    <citation type="journal article" date="2018" name="Front. Microbiol.">
        <title>Genome-Based Analysis Reveals the Taxonomy and Diversity of the Family Idiomarinaceae.</title>
        <authorList>
            <person name="Liu Y."/>
            <person name="Lai Q."/>
            <person name="Shao Z."/>
        </authorList>
    </citation>
    <scope>NUCLEOTIDE SEQUENCE [LARGE SCALE GENOMIC DNA]</scope>
    <source>
        <strain evidence="2">908033</strain>
    </source>
</reference>
<accession>A0A432XEU6</accession>
<dbReference type="GO" id="GO:0006974">
    <property type="term" value="P:DNA damage response"/>
    <property type="evidence" value="ECO:0007669"/>
    <property type="project" value="TreeGrafter"/>
</dbReference>
<dbReference type="STRING" id="519452.SAMN04488139_1865"/>
<evidence type="ECO:0000313" key="1">
    <source>
        <dbReference type="EMBL" id="RUO47087.1"/>
    </source>
</evidence>
<proteinExistence type="predicted"/>
<evidence type="ECO:0000313" key="2">
    <source>
        <dbReference type="Proteomes" id="UP000286985"/>
    </source>
</evidence>
<dbReference type="OrthoDB" id="6381835at2"/>
<organism evidence="1 2">
    <name type="scientific">Pseudidiomarina donghaiensis</name>
    <dbReference type="NCBI Taxonomy" id="519452"/>
    <lineage>
        <taxon>Bacteria</taxon>
        <taxon>Pseudomonadati</taxon>
        <taxon>Pseudomonadota</taxon>
        <taxon>Gammaproteobacteria</taxon>
        <taxon>Alteromonadales</taxon>
        <taxon>Idiomarinaceae</taxon>
        <taxon>Pseudidiomarina</taxon>
    </lineage>
</organism>
<dbReference type="InterPro" id="IPR052022">
    <property type="entry name" value="26kDa_periplasmic_antigen"/>
</dbReference>
<dbReference type="PANTHER" id="PTHR34387">
    <property type="entry name" value="SLR1258 PROTEIN"/>
    <property type="match status" value="1"/>
</dbReference>
<sequence length="249" mass="27232">MDGFIASILACNYRSLKGIVMFYRFTLIAVMSFTMLAACQPATNTPNTITVQADAETFREPDQAQLTLNVSQSGDDLVALKARVDQQTSEVIMFLREQDIPEQAITSYRLSAAPVYDYQEGQRIQRGFNVSRTIQIQLTDLAIYDIILDHALASGVTEISQAQFLVSEPDLLYNDVLQQAVKNARAKAELLAAAAGVKIVAVAQIQEMSQAPKALALASARFRQADQVSLPGTQTIRAQVSLTYAIAPQ</sequence>
<dbReference type="Pfam" id="PF04402">
    <property type="entry name" value="SIMPL"/>
    <property type="match status" value="1"/>
</dbReference>
<dbReference type="InterPro" id="IPR007497">
    <property type="entry name" value="SIMPL/DUF541"/>
</dbReference>
<name>A0A432XEU6_9GAMM</name>
<dbReference type="EMBL" id="PIPU01000005">
    <property type="protein sequence ID" value="RUO47087.1"/>
    <property type="molecule type" value="Genomic_DNA"/>
</dbReference>
<dbReference type="Proteomes" id="UP000286985">
    <property type="component" value="Unassembled WGS sequence"/>
</dbReference>
<keyword evidence="2" id="KW-1185">Reference proteome</keyword>
<dbReference type="AlphaFoldDB" id="A0A432XEU6"/>
<dbReference type="Gene3D" id="3.30.110.170">
    <property type="entry name" value="Protein of unknown function (DUF541), domain 1"/>
    <property type="match status" value="1"/>
</dbReference>